<dbReference type="EMBL" id="CAESAL010000079">
    <property type="protein sequence ID" value="CAB4345795.1"/>
    <property type="molecule type" value="Genomic_DNA"/>
</dbReference>
<dbReference type="SUPFAM" id="SSF55811">
    <property type="entry name" value="Nudix"/>
    <property type="match status" value="1"/>
</dbReference>
<organism evidence="3">
    <name type="scientific">freshwater metagenome</name>
    <dbReference type="NCBI Taxonomy" id="449393"/>
    <lineage>
        <taxon>unclassified sequences</taxon>
        <taxon>metagenomes</taxon>
        <taxon>ecological metagenomes</taxon>
    </lineage>
</organism>
<dbReference type="PROSITE" id="PS00893">
    <property type="entry name" value="NUDIX_BOX"/>
    <property type="match status" value="1"/>
</dbReference>
<dbReference type="EMBL" id="CAEZXY010000055">
    <property type="protein sequence ID" value="CAB4712439.1"/>
    <property type="molecule type" value="Genomic_DNA"/>
</dbReference>
<evidence type="ECO:0000313" key="7">
    <source>
        <dbReference type="EMBL" id="CAB4966922.1"/>
    </source>
</evidence>
<evidence type="ECO:0000313" key="3">
    <source>
        <dbReference type="EMBL" id="CAB4345795.1"/>
    </source>
</evidence>
<protein>
    <submittedName>
        <fullName evidence="3">Unannotated protein</fullName>
    </submittedName>
</protein>
<dbReference type="EMBL" id="CAEZTY010000024">
    <property type="protein sequence ID" value="CAB4583666.1"/>
    <property type="molecule type" value="Genomic_DNA"/>
</dbReference>
<dbReference type="EMBL" id="CAFBOK010000054">
    <property type="protein sequence ID" value="CAB4979170.1"/>
    <property type="molecule type" value="Genomic_DNA"/>
</dbReference>
<reference evidence="3" key="1">
    <citation type="submission" date="2020-05" db="EMBL/GenBank/DDBJ databases">
        <authorList>
            <person name="Chiriac C."/>
            <person name="Salcher M."/>
            <person name="Ghai R."/>
            <person name="Kavagutti S V."/>
        </authorList>
    </citation>
    <scope>NUCLEOTIDE SEQUENCE</scope>
</reference>
<evidence type="ECO:0000313" key="6">
    <source>
        <dbReference type="EMBL" id="CAB4712439.1"/>
    </source>
</evidence>
<dbReference type="InterPro" id="IPR000086">
    <property type="entry name" value="NUDIX_hydrolase_dom"/>
</dbReference>
<feature type="domain" description="Nudix hydrolase" evidence="2">
    <location>
        <begin position="34"/>
        <end position="167"/>
    </location>
</feature>
<dbReference type="Gene3D" id="3.90.79.10">
    <property type="entry name" value="Nucleoside Triphosphate Pyrophosphohydrolase"/>
    <property type="match status" value="1"/>
</dbReference>
<dbReference type="AlphaFoldDB" id="A0A6J5ZUU7"/>
<dbReference type="InterPro" id="IPR015797">
    <property type="entry name" value="NUDIX_hydrolase-like_dom_sf"/>
</dbReference>
<name>A0A6J5ZUU7_9ZZZZ</name>
<dbReference type="EMBL" id="CAFBNJ010000189">
    <property type="protein sequence ID" value="CAB4966922.1"/>
    <property type="molecule type" value="Genomic_DNA"/>
</dbReference>
<dbReference type="GO" id="GO:0016787">
    <property type="term" value="F:hydrolase activity"/>
    <property type="evidence" value="ECO:0007669"/>
    <property type="project" value="UniProtKB-KW"/>
</dbReference>
<gene>
    <name evidence="5" type="ORF">UFOPK1762_00823</name>
    <name evidence="6" type="ORF">UFOPK2624_01192</name>
    <name evidence="3" type="ORF">UFOPK3331_01624</name>
    <name evidence="7" type="ORF">UFOPK3785_02074</name>
    <name evidence="8" type="ORF">UFOPK3927_00611</name>
    <name evidence="4" type="ORF">UFOPK4201_01007</name>
</gene>
<dbReference type="PROSITE" id="PS51462">
    <property type="entry name" value="NUDIX"/>
    <property type="match status" value="1"/>
</dbReference>
<dbReference type="Pfam" id="PF00293">
    <property type="entry name" value="NUDIX"/>
    <property type="match status" value="1"/>
</dbReference>
<evidence type="ECO:0000256" key="1">
    <source>
        <dbReference type="ARBA" id="ARBA00022801"/>
    </source>
</evidence>
<proteinExistence type="predicted"/>
<accession>A0A6J5ZUU7</accession>
<dbReference type="PANTHER" id="PTHR10885">
    <property type="entry name" value="ISOPENTENYL-DIPHOSPHATE DELTA-ISOMERASE"/>
    <property type="match status" value="1"/>
</dbReference>
<dbReference type="InterPro" id="IPR020084">
    <property type="entry name" value="NUDIX_hydrolase_CS"/>
</dbReference>
<dbReference type="PANTHER" id="PTHR10885:SF0">
    <property type="entry name" value="ISOPENTENYL-DIPHOSPHATE DELTA-ISOMERASE"/>
    <property type="match status" value="1"/>
</dbReference>
<evidence type="ECO:0000313" key="5">
    <source>
        <dbReference type="EMBL" id="CAB4583666.1"/>
    </source>
</evidence>
<evidence type="ECO:0000313" key="4">
    <source>
        <dbReference type="EMBL" id="CAB4371704.1"/>
    </source>
</evidence>
<evidence type="ECO:0000313" key="8">
    <source>
        <dbReference type="EMBL" id="CAB4979170.1"/>
    </source>
</evidence>
<dbReference type="EMBL" id="CAEUNJ010000038">
    <property type="protein sequence ID" value="CAB4371704.1"/>
    <property type="molecule type" value="Genomic_DNA"/>
</dbReference>
<evidence type="ECO:0000259" key="2">
    <source>
        <dbReference type="PROSITE" id="PS51462"/>
    </source>
</evidence>
<sequence>MADGSADEELVDELDAMGMVIGEVTRAEMRRANLLHRSVFIVVRNDVDELLIHRRATWKDLWPDAWDIAVSGVVAAGEAWELAAARELIEELGISAELAYLGEGSYEDDEVREVARIYQTRSEGPFDFADDEIVEAVWVPIDNLREWLDGRLVCPDSMSLVLPRLDAP</sequence>
<keyword evidence="1" id="KW-0378">Hydrolase</keyword>